<dbReference type="InterPro" id="IPR001293">
    <property type="entry name" value="Znf_TRAF"/>
</dbReference>
<evidence type="ECO:0000256" key="4">
    <source>
        <dbReference type="PROSITE-ProRule" id="PRU00207"/>
    </source>
</evidence>
<protein>
    <submittedName>
        <fullName evidence="6">Wd-40 repeat protein</fullName>
    </submittedName>
</protein>
<keyword evidence="3 4" id="KW-0862">Zinc</keyword>
<keyword evidence="2 4" id="KW-0863">Zinc-finger</keyword>
<evidence type="ECO:0000313" key="6">
    <source>
        <dbReference type="EMBL" id="CDW87961.1"/>
    </source>
</evidence>
<dbReference type="EMBL" id="CCKQ01016091">
    <property type="protein sequence ID" value="CDW87961.1"/>
    <property type="molecule type" value="Genomic_DNA"/>
</dbReference>
<feature type="zinc finger region" description="TRAF-type" evidence="4">
    <location>
        <begin position="8"/>
        <end position="56"/>
    </location>
</feature>
<evidence type="ECO:0000313" key="7">
    <source>
        <dbReference type="Proteomes" id="UP000039865"/>
    </source>
</evidence>
<dbReference type="GO" id="GO:0008270">
    <property type="term" value="F:zinc ion binding"/>
    <property type="evidence" value="ECO:0007669"/>
    <property type="project" value="UniProtKB-KW"/>
</dbReference>
<evidence type="ECO:0000256" key="3">
    <source>
        <dbReference type="ARBA" id="ARBA00022833"/>
    </source>
</evidence>
<accession>A0A078B0W7</accession>
<evidence type="ECO:0000256" key="2">
    <source>
        <dbReference type="ARBA" id="ARBA00022771"/>
    </source>
</evidence>
<keyword evidence="7" id="KW-1185">Reference proteome</keyword>
<dbReference type="InParanoid" id="A0A078B0W7"/>
<dbReference type="SUPFAM" id="SSF49599">
    <property type="entry name" value="TRAF domain-like"/>
    <property type="match status" value="1"/>
</dbReference>
<dbReference type="PROSITE" id="PS50145">
    <property type="entry name" value="ZF_TRAF"/>
    <property type="match status" value="1"/>
</dbReference>
<keyword evidence="1 4" id="KW-0479">Metal-binding</keyword>
<feature type="domain" description="TRAF-type" evidence="5">
    <location>
        <begin position="8"/>
        <end position="56"/>
    </location>
</feature>
<dbReference type="InterPro" id="IPR013083">
    <property type="entry name" value="Znf_RING/FYVE/PHD"/>
</dbReference>
<evidence type="ECO:0000259" key="5">
    <source>
        <dbReference type="PROSITE" id="PS50145"/>
    </source>
</evidence>
<evidence type="ECO:0000256" key="1">
    <source>
        <dbReference type="ARBA" id="ARBA00022723"/>
    </source>
</evidence>
<proteinExistence type="predicted"/>
<gene>
    <name evidence="6" type="primary">Contig6293.g6737</name>
    <name evidence="6" type="ORF">STYLEM_17076</name>
</gene>
<name>A0A078B0W7_STYLE</name>
<dbReference type="Proteomes" id="UP000039865">
    <property type="component" value="Unassembled WGS sequence"/>
</dbReference>
<reference evidence="6 7" key="1">
    <citation type="submission" date="2014-06" db="EMBL/GenBank/DDBJ databases">
        <authorList>
            <person name="Swart Estienne"/>
        </authorList>
    </citation>
    <scope>NUCLEOTIDE SEQUENCE [LARGE SCALE GENOMIC DNA]</scope>
    <source>
        <strain evidence="6 7">130c</strain>
    </source>
</reference>
<organism evidence="6 7">
    <name type="scientific">Stylonychia lemnae</name>
    <name type="common">Ciliate</name>
    <dbReference type="NCBI Taxonomy" id="5949"/>
    <lineage>
        <taxon>Eukaryota</taxon>
        <taxon>Sar</taxon>
        <taxon>Alveolata</taxon>
        <taxon>Ciliophora</taxon>
        <taxon>Intramacronucleata</taxon>
        <taxon>Spirotrichea</taxon>
        <taxon>Stichotrichia</taxon>
        <taxon>Sporadotrichida</taxon>
        <taxon>Oxytrichidae</taxon>
        <taxon>Stylonychinae</taxon>
        <taxon>Stylonychia</taxon>
    </lineage>
</organism>
<sequence length="425" mass="50353">MTYQELLTHYQLECKAIDVLCPLGCGFYFKRQDRMDHIGRCIFIKYSCRDCGVQMTIKESDPNSHNCFSILHQIVKQSKYMYLDIKKDFESYKKEIDAQNIRIVQEISIMPQQPKYKMTFLHKNPLRRMTFKQMKECYDYKPNKWYCDAYHFQRCQQGKTITDNKIKFPDAIFHHCLKCKVGLTSKIFKNMIQRLISQVINAVALDFKDANSLVHPFEYFQPGHDEDMQKVLDNVRQKREIDKKELRQKVIDHFKDQPTQTAEVQFHQHPLKLLRFAQIQEIHGPEIGNYWSCNGGTRTNGCVTKQNRGHPILKPNEILYHCSDCSFDLCEQCNHSHGHRHPHLLEKLTLQEVAKKDLIYNQGFICKGADFKDCFLGKQNSSDVRDVVYHCQQCKFNLCYKCVEVYQIQPKINLENQNLYGFRRF</sequence>
<dbReference type="Gene3D" id="3.30.40.10">
    <property type="entry name" value="Zinc/RING finger domain, C3HC4 (zinc finger)"/>
    <property type="match status" value="1"/>
</dbReference>
<dbReference type="AlphaFoldDB" id="A0A078B0W7"/>